<protein>
    <submittedName>
        <fullName evidence="1">Uncharacterized protein</fullName>
    </submittedName>
</protein>
<gene>
    <name evidence="1" type="ORF">ACEWY4_021393</name>
</gene>
<accession>A0ABD1JAM5</accession>
<dbReference type="Proteomes" id="UP001591681">
    <property type="component" value="Unassembled WGS sequence"/>
</dbReference>
<evidence type="ECO:0000313" key="1">
    <source>
        <dbReference type="EMBL" id="KAL2083620.1"/>
    </source>
</evidence>
<keyword evidence="2" id="KW-1185">Reference proteome</keyword>
<name>A0ABD1JAM5_9TELE</name>
<dbReference type="PANTHER" id="PTHR31025">
    <property type="entry name" value="SI:CH211-196P9.1-RELATED"/>
    <property type="match status" value="1"/>
</dbReference>
<evidence type="ECO:0000313" key="2">
    <source>
        <dbReference type="Proteomes" id="UP001591681"/>
    </source>
</evidence>
<proteinExistence type="predicted"/>
<dbReference type="PANTHER" id="PTHR31025:SF19">
    <property type="entry name" value="SI:CH73-42K18.1-RELATED"/>
    <property type="match status" value="1"/>
</dbReference>
<organism evidence="1 2">
    <name type="scientific">Coilia grayii</name>
    <name type="common">Gray's grenadier anchovy</name>
    <dbReference type="NCBI Taxonomy" id="363190"/>
    <lineage>
        <taxon>Eukaryota</taxon>
        <taxon>Metazoa</taxon>
        <taxon>Chordata</taxon>
        <taxon>Craniata</taxon>
        <taxon>Vertebrata</taxon>
        <taxon>Euteleostomi</taxon>
        <taxon>Actinopterygii</taxon>
        <taxon>Neopterygii</taxon>
        <taxon>Teleostei</taxon>
        <taxon>Clupei</taxon>
        <taxon>Clupeiformes</taxon>
        <taxon>Clupeoidei</taxon>
        <taxon>Engraulidae</taxon>
        <taxon>Coilinae</taxon>
        <taxon>Coilia</taxon>
    </lineage>
</organism>
<dbReference type="AlphaFoldDB" id="A0ABD1JAM5"/>
<comment type="caution">
    <text evidence="1">The sequence shown here is derived from an EMBL/GenBank/DDBJ whole genome shotgun (WGS) entry which is preliminary data.</text>
</comment>
<sequence>MALEVQKREPDLQVLDNLMAATFWQRRQEIIGDEPLIAAIMDRWPALFSERQIIAEFNRIVTKDLVETFLGGLDSYKHGLLQLYRVAVESGRKVALSQIMDCLQREDTNQIRRAAALLGLPCYLSEDSSSIIRMLMVKPLMLSWLVWRWDCLSDTKVLFRMLSRLVFNVAVVVEEKIIVHNLKDVPTGFAMLLGAIYCLNLEYPKKMKYTFEFLQKAIMGIQAETCSARVHGLRNKLLRYHM</sequence>
<dbReference type="EMBL" id="JBHFQA010000018">
    <property type="protein sequence ID" value="KAL2083620.1"/>
    <property type="molecule type" value="Genomic_DNA"/>
</dbReference>
<reference evidence="1 2" key="1">
    <citation type="submission" date="2024-09" db="EMBL/GenBank/DDBJ databases">
        <title>A chromosome-level genome assembly of Gray's grenadier anchovy, Coilia grayii.</title>
        <authorList>
            <person name="Fu Z."/>
        </authorList>
    </citation>
    <scope>NUCLEOTIDE SEQUENCE [LARGE SCALE GENOMIC DNA]</scope>
    <source>
        <strain evidence="1">G4</strain>
        <tissue evidence="1">Muscle</tissue>
    </source>
</reference>